<sequence length="583" mass="67118">MAFLFGDRKLWLLVVVLCVSELASCGKILILHPLYSGSHVLTLSSVAESLTQRGHQIHIVRWKDAHIFPAQNNPNITTTTLAMDNSNGQHAFLTSEKQAAFQVPFDILWNSGLSAKAILDSYRAFPLMGAHCETLLGNKRLFRELQQEKFDLAIIDILYNECGLALLHQLRIPSVGYWAFPFASGEADYTTAFLPSSHVPTFLSKQSDQMTFWQRLYNTLLKAGSHLIMWIHCSIIHRAVQSHYPGSPHPFDLLKDMNGMLINTDYSLDYPRLLPPTFVNVGGMQIRNPRPLPKEIESWMESSGDHGVILFTMGFIFNPSIVPKKLINAFMKAFSRFPQKFLMKFDGHIDHIPANVKVLSWIPQQDVLAHSRTKVFLTHCGLHGVMEAIYYGVPMVGMPIFIDQGDVLIKMKDKGIAVGFHKENTTAEEIYAALKEVIDNPKYKHNIQRLSHLMRDVKESPLERATELLEYIMRHHGAEHLKLSSRHLNFFQYFCIDTILFLLLLIATVSYIQFRIWKQIFRFFWNKLWDLKFDQNKQIQSQIYQKLNSINESAKGKVTENLTEFSYGSVHSRRQFLHERKRQ</sequence>
<dbReference type="PANTHER" id="PTHR48043">
    <property type="entry name" value="EG:EG0003.4 PROTEIN-RELATED"/>
    <property type="match status" value="1"/>
</dbReference>
<comment type="caution">
    <text evidence="7">The sequence shown here is derived from an EMBL/GenBank/DDBJ whole genome shotgun (WGS) entry which is preliminary data.</text>
</comment>
<proteinExistence type="inferred from homology"/>
<evidence type="ECO:0000256" key="1">
    <source>
        <dbReference type="ARBA" id="ARBA00009995"/>
    </source>
</evidence>
<evidence type="ECO:0000256" key="2">
    <source>
        <dbReference type="ARBA" id="ARBA00022676"/>
    </source>
</evidence>
<name>A0A8J2LU97_9HEXA</name>
<keyword evidence="2 4" id="KW-0328">Glycosyltransferase</keyword>
<dbReference type="EMBL" id="CAJVCH010571723">
    <property type="protein sequence ID" value="CAG7838360.1"/>
    <property type="molecule type" value="Genomic_DNA"/>
</dbReference>
<evidence type="ECO:0000256" key="6">
    <source>
        <dbReference type="SAM" id="SignalP"/>
    </source>
</evidence>
<feature type="chain" id="PRO_5035202771" description="UDP-glycosyltransferases domain-containing protein" evidence="6">
    <location>
        <begin position="26"/>
        <end position="583"/>
    </location>
</feature>
<evidence type="ECO:0000313" key="8">
    <source>
        <dbReference type="Proteomes" id="UP000708208"/>
    </source>
</evidence>
<evidence type="ECO:0000256" key="3">
    <source>
        <dbReference type="ARBA" id="ARBA00022679"/>
    </source>
</evidence>
<keyword evidence="5" id="KW-0812">Transmembrane</keyword>
<dbReference type="Proteomes" id="UP000708208">
    <property type="component" value="Unassembled WGS sequence"/>
</dbReference>
<keyword evidence="6" id="KW-0732">Signal</keyword>
<dbReference type="InterPro" id="IPR050271">
    <property type="entry name" value="UDP-glycosyltransferase"/>
</dbReference>
<dbReference type="PANTHER" id="PTHR48043:SF145">
    <property type="entry name" value="FI06409P-RELATED"/>
    <property type="match status" value="1"/>
</dbReference>
<accession>A0A8J2LU97</accession>
<evidence type="ECO:0008006" key="9">
    <source>
        <dbReference type="Google" id="ProtNLM"/>
    </source>
</evidence>
<dbReference type="Pfam" id="PF00201">
    <property type="entry name" value="UDPGT"/>
    <property type="match status" value="1"/>
</dbReference>
<gene>
    <name evidence="7" type="ORF">AFUS01_LOCUS47338</name>
</gene>
<evidence type="ECO:0000256" key="5">
    <source>
        <dbReference type="SAM" id="Phobius"/>
    </source>
</evidence>
<keyword evidence="8" id="KW-1185">Reference proteome</keyword>
<dbReference type="InterPro" id="IPR002213">
    <property type="entry name" value="UDP_glucos_trans"/>
</dbReference>
<dbReference type="CDD" id="cd03784">
    <property type="entry name" value="GT1_Gtf-like"/>
    <property type="match status" value="1"/>
</dbReference>
<protein>
    <recommendedName>
        <fullName evidence="9">UDP-glycosyltransferases domain-containing protein</fullName>
    </recommendedName>
</protein>
<organism evidence="7 8">
    <name type="scientific">Allacma fusca</name>
    <dbReference type="NCBI Taxonomy" id="39272"/>
    <lineage>
        <taxon>Eukaryota</taxon>
        <taxon>Metazoa</taxon>
        <taxon>Ecdysozoa</taxon>
        <taxon>Arthropoda</taxon>
        <taxon>Hexapoda</taxon>
        <taxon>Collembola</taxon>
        <taxon>Symphypleona</taxon>
        <taxon>Sminthuridae</taxon>
        <taxon>Allacma</taxon>
    </lineage>
</organism>
<feature type="signal peptide" evidence="6">
    <location>
        <begin position="1"/>
        <end position="25"/>
    </location>
</feature>
<evidence type="ECO:0000313" key="7">
    <source>
        <dbReference type="EMBL" id="CAG7838360.1"/>
    </source>
</evidence>
<dbReference type="PROSITE" id="PS00375">
    <property type="entry name" value="UDPGT"/>
    <property type="match status" value="1"/>
</dbReference>
<dbReference type="AlphaFoldDB" id="A0A8J2LU97"/>
<dbReference type="InterPro" id="IPR035595">
    <property type="entry name" value="UDP_glycos_trans_CS"/>
</dbReference>
<comment type="similarity">
    <text evidence="1 4">Belongs to the UDP-glycosyltransferase family.</text>
</comment>
<reference evidence="7" key="1">
    <citation type="submission" date="2021-06" db="EMBL/GenBank/DDBJ databases">
        <authorList>
            <person name="Hodson N. C."/>
            <person name="Mongue J. A."/>
            <person name="Jaron S. K."/>
        </authorList>
    </citation>
    <scope>NUCLEOTIDE SEQUENCE</scope>
</reference>
<dbReference type="GO" id="GO:0008194">
    <property type="term" value="F:UDP-glycosyltransferase activity"/>
    <property type="evidence" value="ECO:0007669"/>
    <property type="project" value="InterPro"/>
</dbReference>
<evidence type="ECO:0000256" key="4">
    <source>
        <dbReference type="RuleBase" id="RU003718"/>
    </source>
</evidence>
<dbReference type="FunFam" id="3.40.50.2000:FF:000021">
    <property type="entry name" value="UDP-glucuronosyltransferase"/>
    <property type="match status" value="1"/>
</dbReference>
<keyword evidence="5" id="KW-0472">Membrane</keyword>
<dbReference type="OrthoDB" id="5835829at2759"/>
<keyword evidence="3 4" id="KW-0808">Transferase</keyword>
<keyword evidence="5" id="KW-1133">Transmembrane helix</keyword>
<feature type="transmembrane region" description="Helical" evidence="5">
    <location>
        <begin position="490"/>
        <end position="512"/>
    </location>
</feature>